<dbReference type="PANTHER" id="PTHR42070">
    <property type="entry name" value="FILAMENT ASSOCIATED PROTEIN, PUTATIVE (AFU_ORTHOLOGUE AFUA_8G06630)-RELATED"/>
    <property type="match status" value="1"/>
</dbReference>
<evidence type="ECO:0000256" key="1">
    <source>
        <dbReference type="SAM" id="MobiDB-lite"/>
    </source>
</evidence>
<feature type="compositionally biased region" description="Basic and acidic residues" evidence="1">
    <location>
        <begin position="15"/>
        <end position="32"/>
    </location>
</feature>
<dbReference type="VEuPathDB" id="FungiDB:PV10_08789"/>
<proteinExistence type="predicted"/>
<dbReference type="AlphaFoldDB" id="A0A438N7U3"/>
<protein>
    <recommendedName>
        <fullName evidence="4">BZIP domain-containing protein</fullName>
    </recommendedName>
</protein>
<evidence type="ECO:0008006" key="4">
    <source>
        <dbReference type="Google" id="ProtNLM"/>
    </source>
</evidence>
<reference evidence="2 3" key="1">
    <citation type="submission" date="2017-03" db="EMBL/GenBank/DDBJ databases">
        <title>Genomes of endolithic fungi from Antarctica.</title>
        <authorList>
            <person name="Coleine C."/>
            <person name="Masonjones S."/>
            <person name="Stajich J.E."/>
        </authorList>
    </citation>
    <scope>NUCLEOTIDE SEQUENCE [LARGE SCALE GENOMIC DNA]</scope>
    <source>
        <strain evidence="2 3">CCFEE 6314</strain>
    </source>
</reference>
<evidence type="ECO:0000313" key="2">
    <source>
        <dbReference type="EMBL" id="RVX71803.1"/>
    </source>
</evidence>
<dbReference type="CDD" id="cd14688">
    <property type="entry name" value="bZIP_YAP"/>
    <property type="match status" value="1"/>
</dbReference>
<accession>A0A438N7U3</accession>
<organism evidence="2 3">
    <name type="scientific">Exophiala mesophila</name>
    <name type="common">Black yeast-like fungus</name>
    <dbReference type="NCBI Taxonomy" id="212818"/>
    <lineage>
        <taxon>Eukaryota</taxon>
        <taxon>Fungi</taxon>
        <taxon>Dikarya</taxon>
        <taxon>Ascomycota</taxon>
        <taxon>Pezizomycotina</taxon>
        <taxon>Eurotiomycetes</taxon>
        <taxon>Chaetothyriomycetidae</taxon>
        <taxon>Chaetothyriales</taxon>
        <taxon>Herpotrichiellaceae</taxon>
        <taxon>Exophiala</taxon>
    </lineage>
</organism>
<dbReference type="Proteomes" id="UP000288859">
    <property type="component" value="Unassembled WGS sequence"/>
</dbReference>
<comment type="caution">
    <text evidence="2">The sequence shown here is derived from an EMBL/GenBank/DDBJ whole genome shotgun (WGS) entry which is preliminary data.</text>
</comment>
<dbReference type="PANTHER" id="PTHR42070:SF1">
    <property type="entry name" value="FILAMENT ASSOCIATED PROTEIN, PUTATIVE (AFU_ORTHOLOGUE AFUA_8G06630)-RELATED"/>
    <property type="match status" value="1"/>
</dbReference>
<dbReference type="EMBL" id="NAJM01000015">
    <property type="protein sequence ID" value="RVX71803.1"/>
    <property type="molecule type" value="Genomic_DNA"/>
</dbReference>
<evidence type="ECO:0000313" key="3">
    <source>
        <dbReference type="Proteomes" id="UP000288859"/>
    </source>
</evidence>
<feature type="compositionally biased region" description="Low complexity" evidence="1">
    <location>
        <begin position="1"/>
        <end position="14"/>
    </location>
</feature>
<gene>
    <name evidence="2" type="ORF">B0A52_04202</name>
</gene>
<name>A0A438N7U3_EXOME</name>
<dbReference type="OrthoDB" id="4505928at2759"/>
<feature type="region of interest" description="Disordered" evidence="1">
    <location>
        <begin position="1"/>
        <end position="32"/>
    </location>
</feature>
<sequence length="282" mass="31195">MSPDTSSTASGGSKSKQERIRDNQRRSRARRQEYVSELERRLHDSHVTCREAELQRTALADLQMENTRLRALLRVVGVTSDVVESFGRENMTQRTIEATAARLRLLKPKIQSVDAPSLPAEYVTLFQAGPLPFIPSSTSTRPLNVTSGSSDFDQAYNGQYRHVPMNSSSLPDSQFNTPPLADWTTCDENHDYSQINGSDFSCNTFQMPSNGPSLSDISNTVSCSMAKGMAEQYDPSAAELDEIEDKLTTAFSRSPFPGEVCRVNSQVLSGILNNLSTKQMGR</sequence>